<name>A0A7J5BPB7_9MICO</name>
<dbReference type="EMBL" id="WBJZ01000017">
    <property type="protein sequence ID" value="KAB1654806.1"/>
    <property type="molecule type" value="Genomic_DNA"/>
</dbReference>
<comment type="caution">
    <text evidence="6">The sequence shown here is derived from an EMBL/GenBank/DDBJ whole genome shotgun (WGS) entry which is preliminary data.</text>
</comment>
<reference evidence="6 7" key="1">
    <citation type="submission" date="2019-09" db="EMBL/GenBank/DDBJ databases">
        <title>Phylogeny of genus Pseudoclavibacter and closely related genus.</title>
        <authorList>
            <person name="Li Y."/>
        </authorList>
    </citation>
    <scope>NUCLEOTIDE SEQUENCE [LARGE SCALE GENOMIC DNA]</scope>
    <source>
        <strain evidence="6 7">DSM 23821</strain>
    </source>
</reference>
<keyword evidence="7" id="KW-1185">Reference proteome</keyword>
<dbReference type="InterPro" id="IPR029060">
    <property type="entry name" value="PIN-like_dom_sf"/>
</dbReference>
<dbReference type="GO" id="GO:0016787">
    <property type="term" value="F:hydrolase activity"/>
    <property type="evidence" value="ECO:0007669"/>
    <property type="project" value="UniProtKB-KW"/>
</dbReference>
<organism evidence="6 7">
    <name type="scientific">Pseudoclavibacter chungangensis</name>
    <dbReference type="NCBI Taxonomy" id="587635"/>
    <lineage>
        <taxon>Bacteria</taxon>
        <taxon>Bacillati</taxon>
        <taxon>Actinomycetota</taxon>
        <taxon>Actinomycetes</taxon>
        <taxon>Micrococcales</taxon>
        <taxon>Microbacteriaceae</taxon>
        <taxon>Pseudoclavibacter</taxon>
    </lineage>
</organism>
<dbReference type="AlphaFoldDB" id="A0A7J5BPB7"/>
<evidence type="ECO:0000313" key="7">
    <source>
        <dbReference type="Proteomes" id="UP000467240"/>
    </source>
</evidence>
<evidence type="ECO:0000256" key="2">
    <source>
        <dbReference type="ARBA" id="ARBA00022723"/>
    </source>
</evidence>
<keyword evidence="3" id="KW-0378">Hydrolase</keyword>
<keyword evidence="4" id="KW-0460">Magnesium</keyword>
<feature type="domain" description="PIN" evidence="5">
    <location>
        <begin position="5"/>
        <end position="111"/>
    </location>
</feature>
<dbReference type="SUPFAM" id="SSF88723">
    <property type="entry name" value="PIN domain-like"/>
    <property type="match status" value="1"/>
</dbReference>
<dbReference type="Proteomes" id="UP000467240">
    <property type="component" value="Unassembled WGS sequence"/>
</dbReference>
<evidence type="ECO:0000256" key="4">
    <source>
        <dbReference type="ARBA" id="ARBA00022842"/>
    </source>
</evidence>
<dbReference type="Pfam" id="PF13470">
    <property type="entry name" value="PIN_3"/>
    <property type="match status" value="1"/>
</dbReference>
<accession>A0A7J5BPB7</accession>
<proteinExistence type="predicted"/>
<gene>
    <name evidence="6" type="ORF">F8O01_12990</name>
</gene>
<keyword evidence="2" id="KW-0479">Metal-binding</keyword>
<keyword evidence="1" id="KW-0540">Nuclease</keyword>
<dbReference type="GO" id="GO:0004518">
    <property type="term" value="F:nuclease activity"/>
    <property type="evidence" value="ECO:0007669"/>
    <property type="project" value="UniProtKB-KW"/>
</dbReference>
<dbReference type="InterPro" id="IPR002716">
    <property type="entry name" value="PIN_dom"/>
</dbReference>
<sequence>MGVQRVLVDANVLYSRTLRDWMLMLRLEADGMYVVLTTEDILTEVLYHFRRSRPHADGGDITRLAEHLRENMDEIIADYRIDASYPGKDPHDGHVHAAAVDGRADYLVTSDAGLLEMPGDELPYEISTPDAFLTLANDSAPRAVSAVVREQRGYAERRGYGKTLDQALRDAGCPTFAGCIEEHLRHQSGVAALPRATRRRRH</sequence>
<dbReference type="GO" id="GO:0046872">
    <property type="term" value="F:metal ion binding"/>
    <property type="evidence" value="ECO:0007669"/>
    <property type="project" value="UniProtKB-KW"/>
</dbReference>
<evidence type="ECO:0000256" key="1">
    <source>
        <dbReference type="ARBA" id="ARBA00022722"/>
    </source>
</evidence>
<evidence type="ECO:0000256" key="3">
    <source>
        <dbReference type="ARBA" id="ARBA00022801"/>
    </source>
</evidence>
<dbReference type="OrthoDB" id="211933at2"/>
<evidence type="ECO:0000259" key="5">
    <source>
        <dbReference type="Pfam" id="PF13470"/>
    </source>
</evidence>
<evidence type="ECO:0000313" key="6">
    <source>
        <dbReference type="EMBL" id="KAB1654806.1"/>
    </source>
</evidence>
<protein>
    <submittedName>
        <fullName evidence="6">PIN domain-containing protein</fullName>
    </submittedName>
</protein>